<evidence type="ECO:0000256" key="7">
    <source>
        <dbReference type="ARBA" id="ARBA00023237"/>
    </source>
</evidence>
<dbReference type="SUPFAM" id="SSF56935">
    <property type="entry name" value="Porins"/>
    <property type="match status" value="1"/>
</dbReference>
<comment type="similarity">
    <text evidence="8">Belongs to the TonB-dependent receptor family.</text>
</comment>
<keyword evidence="6 8" id="KW-0472">Membrane</keyword>
<evidence type="ECO:0000256" key="6">
    <source>
        <dbReference type="ARBA" id="ARBA00023136"/>
    </source>
</evidence>
<dbReference type="PROSITE" id="PS52016">
    <property type="entry name" value="TONB_DEPENDENT_REC_3"/>
    <property type="match status" value="1"/>
</dbReference>
<keyword evidence="5" id="KW-0732">Signal</keyword>
<dbReference type="InterPro" id="IPR023996">
    <property type="entry name" value="TonB-dep_OMP_SusC/RagA"/>
</dbReference>
<keyword evidence="4 8" id="KW-0812">Transmembrane</keyword>
<dbReference type="GO" id="GO:0015344">
    <property type="term" value="F:siderophore uptake transmembrane transporter activity"/>
    <property type="evidence" value="ECO:0007669"/>
    <property type="project" value="TreeGrafter"/>
</dbReference>
<dbReference type="AlphaFoldDB" id="A0A1I3CG19"/>
<dbReference type="PANTHER" id="PTHR30069:SF29">
    <property type="entry name" value="HEMOGLOBIN AND HEMOGLOBIN-HAPTOGLOBIN-BINDING PROTEIN 1-RELATED"/>
    <property type="match status" value="1"/>
</dbReference>
<feature type="domain" description="TonB-dependent receptor plug" evidence="9">
    <location>
        <begin position="208"/>
        <end position="311"/>
    </location>
</feature>
<evidence type="ECO:0000256" key="5">
    <source>
        <dbReference type="ARBA" id="ARBA00022729"/>
    </source>
</evidence>
<gene>
    <name evidence="10" type="ORF">SAMN05444682_10110</name>
</gene>
<dbReference type="InterPro" id="IPR012910">
    <property type="entry name" value="Plug_dom"/>
</dbReference>
<keyword evidence="7 8" id="KW-0998">Cell outer membrane</keyword>
<dbReference type="Pfam" id="PF13715">
    <property type="entry name" value="CarbopepD_reg_2"/>
    <property type="match status" value="1"/>
</dbReference>
<keyword evidence="3 8" id="KW-1134">Transmembrane beta strand</keyword>
<dbReference type="SUPFAM" id="SSF49464">
    <property type="entry name" value="Carboxypeptidase regulatory domain-like"/>
    <property type="match status" value="1"/>
</dbReference>
<keyword evidence="11" id="KW-1185">Reference proteome</keyword>
<sequence>MKMKSRYHYLKQTIRVYAALQLIILSVLVTSAYPQNKFTFSVKDETLEKLFLIIQNRTDYQFIYNNEDLAKAPLVTIDAKDLGIEKILQMGFEHTGLGFQIRDNTIVVSRLRQSQPREITGRVTDNRGMPLAGATVAVKGTAVATTSNDEGNYRISVPGGQGTLVFTIIGYETLERPVTASATINVTLQESVSDLDEVVVVGYSSKSLSELSSSVAVVDSEKLKGVTSQNLGSMLQGKVPGLVISNSSGRPGQATNVVVRGVGSIGAGYQPLYVVDGIIGGSADPLDIESVTVLKDAAATGLYGSRAANGVIIITTKSGKSGKTKVSYSGTLGFAEHQDGNLRMMDGNQLYAHQSNAFENFYNARVAAEDPNFTGISFQDYLESVLPSSRMHTNTNWQDMLTRRGTLNRHQLALSGGSEKTRFYVSGNLYNETGTLINTSFKSAGFRANLEHDISDRFTLLFRVNGTNERLPNEVLTGQEGVNAQYFINMPWDSPYEADGVTPYNPMKPGSEWLGNAKSNYFYDRDHYSDLTRNLNLNGDVKLTAKLTDWMSFSTSNRWGFSGVDWTQLLDQYHVLAVAEKGRITQEYTYENSFITSNLLNLSHHIGKHNLSGILGQEYNYIKNRFTQSVGMDVPLGLSAIGAAGSPKSVDGNTVETGFSSFFGQVDYNYDRKYYFVGSLRTDGSSRFGANNRWGTFYSLGASWMLSEESFLADKAWLDLLKLRMSYGTTGNANIANYLSLGTFVFSDVSGYNGNSGARPARIANPDLTWEIAQTANVGLELAMFGRFKVELDAYNKSSKDLLQNVPLAATTGFSGQQRNVGAVRNRGIDVNLTSTNLTGAFRWETAFNININQSKVMYLNDGEDIASGNNMRIREGLPLRYFYMKEWAGVDRETGKPLWVRWEDENGNILHGANSDNPAHVTTTSVYNEASNLFIHSAYPDFTGGLRNDFQYRNFALSVLCTYASGQHVFFGQRMQIDSDGAHPSHNQMVPDDDWVRWEKPGDKATHPQLINGGNNQSNNVSSRYIEDASYFRVQNIGLTYTVPHRFNWLSRLSLQASMDNVAVFTGFSGGDPDVNMESPVINQGANSARYSPTRKLLIGLNAEF</sequence>
<dbReference type="OrthoDB" id="9768177at2"/>
<protein>
    <submittedName>
        <fullName evidence="10">TonB-linked outer membrane protein, SusC/RagA family</fullName>
    </submittedName>
</protein>
<evidence type="ECO:0000256" key="1">
    <source>
        <dbReference type="ARBA" id="ARBA00004571"/>
    </source>
</evidence>
<dbReference type="Proteomes" id="UP000198670">
    <property type="component" value="Unassembled WGS sequence"/>
</dbReference>
<evidence type="ECO:0000256" key="4">
    <source>
        <dbReference type="ARBA" id="ARBA00022692"/>
    </source>
</evidence>
<name>A0A1I3CG19_9SPHI</name>
<dbReference type="Gene3D" id="2.40.170.20">
    <property type="entry name" value="TonB-dependent receptor, beta-barrel domain"/>
    <property type="match status" value="1"/>
</dbReference>
<dbReference type="InterPro" id="IPR023997">
    <property type="entry name" value="TonB-dep_OMP_SusC/RagA_CS"/>
</dbReference>
<organism evidence="10 11">
    <name type="scientific">Parapedobacter indicus</name>
    <dbReference type="NCBI Taxonomy" id="1477437"/>
    <lineage>
        <taxon>Bacteria</taxon>
        <taxon>Pseudomonadati</taxon>
        <taxon>Bacteroidota</taxon>
        <taxon>Sphingobacteriia</taxon>
        <taxon>Sphingobacteriales</taxon>
        <taxon>Sphingobacteriaceae</taxon>
        <taxon>Parapedobacter</taxon>
    </lineage>
</organism>
<dbReference type="Gene3D" id="2.170.130.10">
    <property type="entry name" value="TonB-dependent receptor, plug domain"/>
    <property type="match status" value="1"/>
</dbReference>
<dbReference type="Gene3D" id="2.60.40.1120">
    <property type="entry name" value="Carboxypeptidase-like, regulatory domain"/>
    <property type="match status" value="1"/>
</dbReference>
<evidence type="ECO:0000256" key="3">
    <source>
        <dbReference type="ARBA" id="ARBA00022452"/>
    </source>
</evidence>
<evidence type="ECO:0000256" key="8">
    <source>
        <dbReference type="PROSITE-ProRule" id="PRU01360"/>
    </source>
</evidence>
<dbReference type="NCBIfam" id="TIGR04057">
    <property type="entry name" value="SusC_RagA_signa"/>
    <property type="match status" value="1"/>
</dbReference>
<dbReference type="EMBL" id="FOQO01000001">
    <property type="protein sequence ID" value="SFH73149.1"/>
    <property type="molecule type" value="Genomic_DNA"/>
</dbReference>
<evidence type="ECO:0000259" key="9">
    <source>
        <dbReference type="Pfam" id="PF07715"/>
    </source>
</evidence>
<dbReference type="InterPro" id="IPR037066">
    <property type="entry name" value="Plug_dom_sf"/>
</dbReference>
<dbReference type="GO" id="GO:0044718">
    <property type="term" value="P:siderophore transmembrane transport"/>
    <property type="evidence" value="ECO:0007669"/>
    <property type="project" value="TreeGrafter"/>
</dbReference>
<dbReference type="Pfam" id="PF07715">
    <property type="entry name" value="Plug"/>
    <property type="match status" value="1"/>
</dbReference>
<comment type="subcellular location">
    <subcellularLocation>
        <location evidence="1 8">Cell outer membrane</location>
        <topology evidence="1 8">Multi-pass membrane protein</topology>
    </subcellularLocation>
</comment>
<dbReference type="InterPro" id="IPR036942">
    <property type="entry name" value="Beta-barrel_TonB_sf"/>
</dbReference>
<evidence type="ECO:0000313" key="11">
    <source>
        <dbReference type="Proteomes" id="UP000198670"/>
    </source>
</evidence>
<dbReference type="STRING" id="1477437.SAMN05444682_10110"/>
<keyword evidence="2 8" id="KW-0813">Transport</keyword>
<dbReference type="InterPro" id="IPR008969">
    <property type="entry name" value="CarboxyPept-like_regulatory"/>
</dbReference>
<dbReference type="GO" id="GO:0009279">
    <property type="term" value="C:cell outer membrane"/>
    <property type="evidence" value="ECO:0007669"/>
    <property type="project" value="UniProtKB-SubCell"/>
</dbReference>
<dbReference type="InterPro" id="IPR039426">
    <property type="entry name" value="TonB-dep_rcpt-like"/>
</dbReference>
<dbReference type="NCBIfam" id="TIGR04056">
    <property type="entry name" value="OMP_RagA_SusC"/>
    <property type="match status" value="1"/>
</dbReference>
<dbReference type="PANTHER" id="PTHR30069">
    <property type="entry name" value="TONB-DEPENDENT OUTER MEMBRANE RECEPTOR"/>
    <property type="match status" value="1"/>
</dbReference>
<evidence type="ECO:0000256" key="2">
    <source>
        <dbReference type="ARBA" id="ARBA00022448"/>
    </source>
</evidence>
<accession>A0A1I3CG19</accession>
<dbReference type="RefSeq" id="WP_090622222.1">
    <property type="nucleotide sequence ID" value="NZ_FOQO01000001.1"/>
</dbReference>
<reference evidence="10 11" key="1">
    <citation type="submission" date="2016-10" db="EMBL/GenBank/DDBJ databases">
        <authorList>
            <person name="de Groot N.N."/>
        </authorList>
    </citation>
    <scope>NUCLEOTIDE SEQUENCE [LARGE SCALE GENOMIC DNA]</scope>
    <source>
        <strain evidence="10 11">RK1</strain>
    </source>
</reference>
<evidence type="ECO:0000313" key="10">
    <source>
        <dbReference type="EMBL" id="SFH73149.1"/>
    </source>
</evidence>
<proteinExistence type="inferred from homology"/>